<evidence type="ECO:0000256" key="2">
    <source>
        <dbReference type="SAM" id="SignalP"/>
    </source>
</evidence>
<gene>
    <name evidence="3" type="ORF">FHR80_003479</name>
</gene>
<feature type="signal peptide" evidence="2">
    <location>
        <begin position="1"/>
        <end position="30"/>
    </location>
</feature>
<evidence type="ECO:0000313" key="3">
    <source>
        <dbReference type="EMBL" id="MBB2924546.1"/>
    </source>
</evidence>
<dbReference type="Proteomes" id="UP000518206">
    <property type="component" value="Unassembled WGS sequence"/>
</dbReference>
<keyword evidence="1" id="KW-0812">Transmembrane</keyword>
<proteinExistence type="predicted"/>
<feature type="transmembrane region" description="Helical" evidence="1">
    <location>
        <begin position="40"/>
        <end position="57"/>
    </location>
</feature>
<dbReference type="EMBL" id="JACHVX010000005">
    <property type="protein sequence ID" value="MBB2924546.1"/>
    <property type="molecule type" value="Genomic_DNA"/>
</dbReference>
<dbReference type="AlphaFoldDB" id="A0A7W4UI22"/>
<keyword evidence="2" id="KW-0732">Signal</keyword>
<evidence type="ECO:0000256" key="1">
    <source>
        <dbReference type="SAM" id="Phobius"/>
    </source>
</evidence>
<feature type="chain" id="PRO_5031229488" description="Integral membrane protein" evidence="2">
    <location>
        <begin position="31"/>
        <end position="232"/>
    </location>
</feature>
<accession>A0A7W4UI22</accession>
<reference evidence="3 4" key="2">
    <citation type="submission" date="2020-08" db="EMBL/GenBank/DDBJ databases">
        <authorList>
            <person name="Partida-Martinez L."/>
            <person name="Huntemann M."/>
            <person name="Clum A."/>
            <person name="Wang J."/>
            <person name="Palaniappan K."/>
            <person name="Ritter S."/>
            <person name="Chen I.-M."/>
            <person name="Stamatis D."/>
            <person name="Reddy T."/>
            <person name="O'Malley R."/>
            <person name="Daum C."/>
            <person name="Shapiro N."/>
            <person name="Ivanova N."/>
            <person name="Kyrpides N."/>
            <person name="Woyke T."/>
        </authorList>
    </citation>
    <scope>NUCLEOTIDE SEQUENCE [LARGE SCALE GENOMIC DNA]</scope>
    <source>
        <strain evidence="3 4">RAS26</strain>
    </source>
</reference>
<sequence length="232" mass="23154">MSSPWRGRVRVARAAVFALLAVLLAVGAHASGGGHVPAPLTVLVLWLAVLPVAAALAGRTWRPGALTVALGLLELGLHQALSVGSAGGPTSTAAARTRGHGGVTTAHEVPAGQHRDALPAQHPSAATDAVGHDPTTHAAAADAASAVAPDHHTGLLMLLGHVVATALTALLLAHGDALLARVWAWATLRDLPPADAPALVLRAAPPPAWRVRSAVAPLVAAGGVCRRGPPPG</sequence>
<keyword evidence="1" id="KW-0472">Membrane</keyword>
<keyword evidence="1" id="KW-1133">Transmembrane helix</keyword>
<protein>
    <recommendedName>
        <fullName evidence="5">Integral membrane protein</fullName>
    </recommendedName>
</protein>
<organism evidence="3 4">
    <name type="scientific">Cellulomonas cellasea</name>
    <dbReference type="NCBI Taxonomy" id="43670"/>
    <lineage>
        <taxon>Bacteria</taxon>
        <taxon>Bacillati</taxon>
        <taxon>Actinomycetota</taxon>
        <taxon>Actinomycetes</taxon>
        <taxon>Micrococcales</taxon>
        <taxon>Cellulomonadaceae</taxon>
        <taxon>Cellulomonas</taxon>
    </lineage>
</organism>
<dbReference type="RefSeq" id="WP_183297326.1">
    <property type="nucleotide sequence ID" value="NZ_JACHVX010000005.1"/>
</dbReference>
<comment type="caution">
    <text evidence="3">The sequence shown here is derived from an EMBL/GenBank/DDBJ whole genome shotgun (WGS) entry which is preliminary data.</text>
</comment>
<reference evidence="3 4" key="1">
    <citation type="submission" date="2020-08" db="EMBL/GenBank/DDBJ databases">
        <title>The Agave Microbiome: Exploring the role of microbial communities in plant adaptations to desert environments.</title>
        <authorList>
            <person name="Partida-Martinez L.P."/>
        </authorList>
    </citation>
    <scope>NUCLEOTIDE SEQUENCE [LARGE SCALE GENOMIC DNA]</scope>
    <source>
        <strain evidence="3 4">RAS26</strain>
    </source>
</reference>
<evidence type="ECO:0008006" key="5">
    <source>
        <dbReference type="Google" id="ProtNLM"/>
    </source>
</evidence>
<name>A0A7W4UI22_9CELL</name>
<evidence type="ECO:0000313" key="4">
    <source>
        <dbReference type="Proteomes" id="UP000518206"/>
    </source>
</evidence>